<reference evidence="1 2" key="1">
    <citation type="submission" date="2013-11" db="EMBL/GenBank/DDBJ databases">
        <title>The Genome Sequence of Phytophthora parasitica P10297.</title>
        <authorList>
            <consortium name="The Broad Institute Genomics Platform"/>
            <person name="Russ C."/>
            <person name="Tyler B."/>
            <person name="Panabieres F."/>
            <person name="Shan W."/>
            <person name="Tripathy S."/>
            <person name="Grunwald N."/>
            <person name="Machado M."/>
            <person name="Johnson C.S."/>
            <person name="Walker B."/>
            <person name="Young S.K."/>
            <person name="Zeng Q."/>
            <person name="Gargeya S."/>
            <person name="Fitzgerald M."/>
            <person name="Haas B."/>
            <person name="Abouelleil A."/>
            <person name="Allen A.W."/>
            <person name="Alvarado L."/>
            <person name="Arachchi H.M."/>
            <person name="Berlin A.M."/>
            <person name="Chapman S.B."/>
            <person name="Gainer-Dewar J."/>
            <person name="Goldberg J."/>
            <person name="Griggs A."/>
            <person name="Gujja S."/>
            <person name="Hansen M."/>
            <person name="Howarth C."/>
            <person name="Imamovic A."/>
            <person name="Ireland A."/>
            <person name="Larimer J."/>
            <person name="McCowan C."/>
            <person name="Murphy C."/>
            <person name="Pearson M."/>
            <person name="Poon T.W."/>
            <person name="Priest M."/>
            <person name="Roberts A."/>
            <person name="Saif S."/>
            <person name="Shea T."/>
            <person name="Sisk P."/>
            <person name="Sykes S."/>
            <person name="Wortman J."/>
            <person name="Nusbaum C."/>
            <person name="Birren B."/>
        </authorList>
    </citation>
    <scope>NUCLEOTIDE SEQUENCE [LARGE SCALE GENOMIC DNA]</scope>
    <source>
        <strain evidence="1 2">P10297</strain>
    </source>
</reference>
<dbReference type="EMBL" id="ANIY01004668">
    <property type="protein sequence ID" value="ETP28453.1"/>
    <property type="molecule type" value="Genomic_DNA"/>
</dbReference>
<evidence type="ECO:0000313" key="2">
    <source>
        <dbReference type="Proteomes" id="UP000018948"/>
    </source>
</evidence>
<gene>
    <name evidence="1" type="ORF">F442_22253</name>
</gene>
<dbReference type="AlphaFoldDB" id="W2Y1F1"/>
<accession>W2Y1F1</accession>
<comment type="caution">
    <text evidence="1">The sequence shown here is derived from an EMBL/GenBank/DDBJ whole genome shotgun (WGS) entry which is preliminary data.</text>
</comment>
<sequence>MHEKLGTASLAVDRFFSVERSTLGHEHQLL</sequence>
<dbReference type="Proteomes" id="UP000018948">
    <property type="component" value="Unassembled WGS sequence"/>
</dbReference>
<protein>
    <submittedName>
        <fullName evidence="1">Uncharacterized protein</fullName>
    </submittedName>
</protein>
<organism evidence="1 2">
    <name type="scientific">Phytophthora nicotianae P10297</name>
    <dbReference type="NCBI Taxonomy" id="1317064"/>
    <lineage>
        <taxon>Eukaryota</taxon>
        <taxon>Sar</taxon>
        <taxon>Stramenopiles</taxon>
        <taxon>Oomycota</taxon>
        <taxon>Peronosporomycetes</taxon>
        <taxon>Peronosporales</taxon>
        <taxon>Peronosporaceae</taxon>
        <taxon>Phytophthora</taxon>
    </lineage>
</organism>
<name>W2Y1F1_PHYNI</name>
<evidence type="ECO:0000313" key="1">
    <source>
        <dbReference type="EMBL" id="ETP28453.1"/>
    </source>
</evidence>
<proteinExistence type="predicted"/>